<evidence type="ECO:0000256" key="4">
    <source>
        <dbReference type="PIRNR" id="PIRNR000779"/>
    </source>
</evidence>
<accession>A0A6A5VVG1</accession>
<dbReference type="InterPro" id="IPR005570">
    <property type="entry name" value="RPABC3"/>
</dbReference>
<dbReference type="GO" id="GO:0005666">
    <property type="term" value="C:RNA polymerase III complex"/>
    <property type="evidence" value="ECO:0007669"/>
    <property type="project" value="TreeGrafter"/>
</dbReference>
<evidence type="ECO:0000313" key="6">
    <source>
        <dbReference type="Proteomes" id="UP000799779"/>
    </source>
</evidence>
<comment type="function">
    <text evidence="4">DNA-dependent RNA polymerase catalyzes the transcription of DNA into RNA using the four ribonucleoside triphosphates as substrates. Common component of RNA polymerases I, II and III which synthesize ribosomal RNA precursors, mRNA precursors and many functional non-coding RNAs, and small RNAs, such as 5S rRNA and tRNAs, respectively.</text>
</comment>
<dbReference type="OrthoDB" id="20018at2759"/>
<gene>
    <name evidence="5" type="ORF">P154DRAFT_75429</name>
</gene>
<evidence type="ECO:0000256" key="1">
    <source>
        <dbReference type="ARBA" id="ARBA00004123"/>
    </source>
</evidence>
<proteinExistence type="inferred from homology"/>
<evidence type="ECO:0000256" key="2">
    <source>
        <dbReference type="ARBA" id="ARBA00008912"/>
    </source>
</evidence>
<dbReference type="PANTHER" id="PTHR10917">
    <property type="entry name" value="DNA-DIRECTED RNA POLYMERASES I, II, AND III SUBUNIT RPABC3"/>
    <property type="match status" value="1"/>
</dbReference>
<name>A0A6A5VVG1_9PLEO</name>
<dbReference type="AlphaFoldDB" id="A0A6A5VVG1"/>
<keyword evidence="6" id="KW-1185">Reference proteome</keyword>
<dbReference type="SUPFAM" id="SSF50249">
    <property type="entry name" value="Nucleic acid-binding proteins"/>
    <property type="match status" value="1"/>
</dbReference>
<comment type="subcellular location">
    <subcellularLocation>
        <location evidence="1">Nucleus</location>
    </subcellularLocation>
</comment>
<dbReference type="EMBL" id="ML977708">
    <property type="protein sequence ID" value="KAF1993370.1"/>
    <property type="molecule type" value="Genomic_DNA"/>
</dbReference>
<dbReference type="PIRSF" id="PIRSF000779">
    <property type="entry name" value="RNA_pol_Rpb8"/>
    <property type="match status" value="1"/>
</dbReference>
<protein>
    <recommendedName>
        <fullName evidence="4">DNA-directed RNA polymerases I, II, and III subunit RPABC3</fullName>
    </recommendedName>
</protein>
<dbReference type="PANTHER" id="PTHR10917:SF0">
    <property type="entry name" value="DNA-DIRECTED RNA POLYMERASES I, II, AND III SUBUNIT RPABC3"/>
    <property type="match status" value="1"/>
</dbReference>
<keyword evidence="3 4" id="KW-0539">Nucleus</keyword>
<dbReference type="GO" id="GO:0005736">
    <property type="term" value="C:RNA polymerase I complex"/>
    <property type="evidence" value="ECO:0007669"/>
    <property type="project" value="TreeGrafter"/>
</dbReference>
<dbReference type="GO" id="GO:0003899">
    <property type="term" value="F:DNA-directed RNA polymerase activity"/>
    <property type="evidence" value="ECO:0007669"/>
    <property type="project" value="UniProtKB-UniRule"/>
</dbReference>
<reference evidence="5" key="1">
    <citation type="journal article" date="2020" name="Stud. Mycol.">
        <title>101 Dothideomycetes genomes: a test case for predicting lifestyles and emergence of pathogens.</title>
        <authorList>
            <person name="Haridas S."/>
            <person name="Albert R."/>
            <person name="Binder M."/>
            <person name="Bloem J."/>
            <person name="Labutti K."/>
            <person name="Salamov A."/>
            <person name="Andreopoulos B."/>
            <person name="Baker S."/>
            <person name="Barry K."/>
            <person name="Bills G."/>
            <person name="Bluhm B."/>
            <person name="Cannon C."/>
            <person name="Castanera R."/>
            <person name="Culley D."/>
            <person name="Daum C."/>
            <person name="Ezra D."/>
            <person name="Gonzalez J."/>
            <person name="Henrissat B."/>
            <person name="Kuo A."/>
            <person name="Liang C."/>
            <person name="Lipzen A."/>
            <person name="Lutzoni F."/>
            <person name="Magnuson J."/>
            <person name="Mondo S."/>
            <person name="Nolan M."/>
            <person name="Ohm R."/>
            <person name="Pangilinan J."/>
            <person name="Park H.-J."/>
            <person name="Ramirez L."/>
            <person name="Alfaro M."/>
            <person name="Sun H."/>
            <person name="Tritt A."/>
            <person name="Yoshinaga Y."/>
            <person name="Zwiers L.-H."/>
            <person name="Turgeon B."/>
            <person name="Goodwin S."/>
            <person name="Spatafora J."/>
            <person name="Crous P."/>
            <person name="Grigoriev I."/>
        </authorList>
    </citation>
    <scope>NUCLEOTIDE SEQUENCE</scope>
    <source>
        <strain evidence="5">CBS 123094</strain>
    </source>
</reference>
<dbReference type="Proteomes" id="UP000799779">
    <property type="component" value="Unassembled WGS sequence"/>
</dbReference>
<dbReference type="Pfam" id="PF03870">
    <property type="entry name" value="RNA_pol_Rpb8"/>
    <property type="match status" value="1"/>
</dbReference>
<sequence length="141" mass="16046">MSDSQLFDEVFQITSINNDKYDRVSRVYGTSTDSTITMSLDINHELFPVQLGDNVSLVLASTLNLDGSKDEGKGWREPKEATLADMYEYVCHGKVYRFDEGDNGETVKMYASFGGLLLYMEAPYKKVTSCRVEYLYMLCKK</sequence>
<organism evidence="5 6">
    <name type="scientific">Amniculicola lignicola CBS 123094</name>
    <dbReference type="NCBI Taxonomy" id="1392246"/>
    <lineage>
        <taxon>Eukaryota</taxon>
        <taxon>Fungi</taxon>
        <taxon>Dikarya</taxon>
        <taxon>Ascomycota</taxon>
        <taxon>Pezizomycotina</taxon>
        <taxon>Dothideomycetes</taxon>
        <taxon>Pleosporomycetidae</taxon>
        <taxon>Pleosporales</taxon>
        <taxon>Amniculicolaceae</taxon>
        <taxon>Amniculicola</taxon>
    </lineage>
</organism>
<dbReference type="FunFam" id="2.40.50.140:FF:000191">
    <property type="entry name" value="DNA-directed RNA polymerases I, II, and III subunit RPABC3"/>
    <property type="match status" value="1"/>
</dbReference>
<evidence type="ECO:0000313" key="5">
    <source>
        <dbReference type="EMBL" id="KAF1993370.1"/>
    </source>
</evidence>
<dbReference type="GO" id="GO:0005665">
    <property type="term" value="C:RNA polymerase II, core complex"/>
    <property type="evidence" value="ECO:0007669"/>
    <property type="project" value="UniProtKB-UniRule"/>
</dbReference>
<evidence type="ECO:0000256" key="3">
    <source>
        <dbReference type="ARBA" id="ARBA00023242"/>
    </source>
</evidence>
<dbReference type="GO" id="GO:0006351">
    <property type="term" value="P:DNA-templated transcription"/>
    <property type="evidence" value="ECO:0007669"/>
    <property type="project" value="UniProtKB-UniRule"/>
</dbReference>
<dbReference type="Gene3D" id="2.40.50.140">
    <property type="entry name" value="Nucleic acid-binding proteins"/>
    <property type="match status" value="1"/>
</dbReference>
<comment type="similarity">
    <text evidence="2 4">Belongs to the eukaryotic RPB8 RNA polymerase subunit family.</text>
</comment>
<dbReference type="SMART" id="SM00658">
    <property type="entry name" value="RPOL8c"/>
    <property type="match status" value="1"/>
</dbReference>
<dbReference type="InterPro" id="IPR012340">
    <property type="entry name" value="NA-bd_OB-fold"/>
</dbReference>